<dbReference type="Proteomes" id="UP000236736">
    <property type="component" value="Unassembled WGS sequence"/>
</dbReference>
<dbReference type="STRING" id="1120964.GCA_001313265_06310"/>
<dbReference type="EMBL" id="FNVR01000034">
    <property type="protein sequence ID" value="SEG42044.1"/>
    <property type="molecule type" value="Genomic_DNA"/>
</dbReference>
<organism evidence="2 3">
    <name type="scientific">Algoriphagus boritolerans DSM 17298 = JCM 18970</name>
    <dbReference type="NCBI Taxonomy" id="1120964"/>
    <lineage>
        <taxon>Bacteria</taxon>
        <taxon>Pseudomonadati</taxon>
        <taxon>Bacteroidota</taxon>
        <taxon>Cytophagia</taxon>
        <taxon>Cytophagales</taxon>
        <taxon>Cyclobacteriaceae</taxon>
        <taxon>Algoriphagus</taxon>
    </lineage>
</organism>
<evidence type="ECO:0000313" key="3">
    <source>
        <dbReference type="Proteomes" id="UP000236736"/>
    </source>
</evidence>
<dbReference type="InterPro" id="IPR025665">
    <property type="entry name" value="Beta-barrel_OMP_2"/>
</dbReference>
<proteinExistence type="predicted"/>
<gene>
    <name evidence="2" type="ORF">SAMN03080598_03842</name>
</gene>
<name>A0A1H6A1D1_9BACT</name>
<reference evidence="3" key="1">
    <citation type="submission" date="2016-10" db="EMBL/GenBank/DDBJ databases">
        <authorList>
            <person name="Varghese N."/>
            <person name="Submissions S."/>
        </authorList>
    </citation>
    <scope>NUCLEOTIDE SEQUENCE [LARGE SCALE GENOMIC DNA]</scope>
    <source>
        <strain evidence="3">DSM 17298</strain>
    </source>
</reference>
<keyword evidence="3" id="KW-1185">Reference proteome</keyword>
<dbReference type="AlphaFoldDB" id="A0A1H6A1D1"/>
<evidence type="ECO:0000259" key="1">
    <source>
        <dbReference type="Pfam" id="PF13568"/>
    </source>
</evidence>
<sequence>MVFFLVGLAATAQAQFGLRAGFNSANFSDTDFDAKSGFHLGAYYTIGSGFLAFEPGLQYSQKGYQGTEAGTGRSVDEKLGYIDIPVLARLNLIPALNIFLGPQASLLLSSEYKLGEDVFDSSEAIRGYDLGGVVGAQVKLPMGLNAQASYDFGFTSLNYYNVDVKNQVFKISLGYTFGGSSGD</sequence>
<evidence type="ECO:0000313" key="2">
    <source>
        <dbReference type="EMBL" id="SEG42044.1"/>
    </source>
</evidence>
<accession>A0A1H6A1D1</accession>
<feature type="domain" description="Outer membrane protein beta-barrel" evidence="1">
    <location>
        <begin position="14"/>
        <end position="157"/>
    </location>
</feature>
<protein>
    <submittedName>
        <fullName evidence="2">Outer membrane protein beta-barrel domain-containing protein</fullName>
    </submittedName>
</protein>
<dbReference type="Pfam" id="PF13568">
    <property type="entry name" value="OMP_b-brl_2"/>
    <property type="match status" value="1"/>
</dbReference>